<sequence length="111" mass="13101">MNDTNNLREYIGKRIRLLRLQKGWTQYELEEKASLPQNYCYKLETLYPNIQMDTLVKVMDALDTNIATFFNADIIEENPRISNLIFDLKSLKPEQQKEVMTAFEILLAQIK</sequence>
<reference evidence="2" key="2">
    <citation type="submission" date="2020-09" db="EMBL/GenBank/DDBJ databases">
        <authorList>
            <person name="Sun Q."/>
            <person name="Zhou Y."/>
        </authorList>
    </citation>
    <scope>NUCLEOTIDE SEQUENCE</scope>
    <source>
        <strain evidence="2">CGMCC 1.15533</strain>
    </source>
</reference>
<feature type="domain" description="HTH cro/C1-type" evidence="1">
    <location>
        <begin position="15"/>
        <end position="69"/>
    </location>
</feature>
<name>A0A917A5A4_9STRE</name>
<dbReference type="PROSITE" id="PS50943">
    <property type="entry name" value="HTH_CROC1"/>
    <property type="match status" value="1"/>
</dbReference>
<gene>
    <name evidence="2" type="ORF">GCM10011510_07080</name>
</gene>
<evidence type="ECO:0000313" key="3">
    <source>
        <dbReference type="Proteomes" id="UP000660801"/>
    </source>
</evidence>
<proteinExistence type="predicted"/>
<comment type="caution">
    <text evidence="2">The sequence shown here is derived from an EMBL/GenBank/DDBJ whole genome shotgun (WGS) entry which is preliminary data.</text>
</comment>
<organism evidence="2 3">
    <name type="scientific">Streptococcus himalayensis</name>
    <dbReference type="NCBI Taxonomy" id="1888195"/>
    <lineage>
        <taxon>Bacteria</taxon>
        <taxon>Bacillati</taxon>
        <taxon>Bacillota</taxon>
        <taxon>Bacilli</taxon>
        <taxon>Lactobacillales</taxon>
        <taxon>Streptococcaceae</taxon>
        <taxon>Streptococcus</taxon>
    </lineage>
</organism>
<dbReference type="Gene3D" id="1.10.260.40">
    <property type="entry name" value="lambda repressor-like DNA-binding domains"/>
    <property type="match status" value="1"/>
</dbReference>
<dbReference type="GO" id="GO:0003677">
    <property type="term" value="F:DNA binding"/>
    <property type="evidence" value="ECO:0007669"/>
    <property type="project" value="InterPro"/>
</dbReference>
<dbReference type="OrthoDB" id="1495025at2"/>
<protein>
    <recommendedName>
        <fullName evidence="1">HTH cro/C1-type domain-containing protein</fullName>
    </recommendedName>
</protein>
<dbReference type="Pfam" id="PF01381">
    <property type="entry name" value="HTH_3"/>
    <property type="match status" value="1"/>
</dbReference>
<evidence type="ECO:0000313" key="2">
    <source>
        <dbReference type="EMBL" id="GGE28436.1"/>
    </source>
</evidence>
<accession>A0A917A5A4</accession>
<evidence type="ECO:0000259" key="1">
    <source>
        <dbReference type="PROSITE" id="PS50943"/>
    </source>
</evidence>
<reference evidence="2" key="1">
    <citation type="journal article" date="2014" name="Int. J. Syst. Evol. Microbiol.">
        <title>Complete genome sequence of Corynebacterium casei LMG S-19264T (=DSM 44701T), isolated from a smear-ripened cheese.</title>
        <authorList>
            <consortium name="US DOE Joint Genome Institute (JGI-PGF)"/>
            <person name="Walter F."/>
            <person name="Albersmeier A."/>
            <person name="Kalinowski J."/>
            <person name="Ruckert C."/>
        </authorList>
    </citation>
    <scope>NUCLEOTIDE SEQUENCE</scope>
    <source>
        <strain evidence="2">CGMCC 1.15533</strain>
    </source>
</reference>
<dbReference type="InterPro" id="IPR001387">
    <property type="entry name" value="Cro/C1-type_HTH"/>
</dbReference>
<dbReference type="EMBL" id="BMJN01000008">
    <property type="protein sequence ID" value="GGE28436.1"/>
    <property type="molecule type" value="Genomic_DNA"/>
</dbReference>
<keyword evidence="3" id="KW-1185">Reference proteome</keyword>
<dbReference type="InterPro" id="IPR010982">
    <property type="entry name" value="Lambda_DNA-bd_dom_sf"/>
</dbReference>
<dbReference type="Proteomes" id="UP000660801">
    <property type="component" value="Unassembled WGS sequence"/>
</dbReference>
<dbReference type="RefSeq" id="WP_068992539.1">
    <property type="nucleotide sequence ID" value="NZ_BMJN01000008.1"/>
</dbReference>
<dbReference type="SUPFAM" id="SSF47413">
    <property type="entry name" value="lambda repressor-like DNA-binding domains"/>
    <property type="match status" value="1"/>
</dbReference>
<dbReference type="SMART" id="SM00530">
    <property type="entry name" value="HTH_XRE"/>
    <property type="match status" value="1"/>
</dbReference>
<dbReference type="CDD" id="cd00093">
    <property type="entry name" value="HTH_XRE"/>
    <property type="match status" value="1"/>
</dbReference>
<dbReference type="AlphaFoldDB" id="A0A917A5A4"/>